<dbReference type="AlphaFoldDB" id="A0AAD5N7Z1"/>
<feature type="region of interest" description="Disordered" evidence="1">
    <location>
        <begin position="135"/>
        <end position="159"/>
    </location>
</feature>
<feature type="region of interest" description="Disordered" evidence="1">
    <location>
        <begin position="280"/>
        <end position="306"/>
    </location>
</feature>
<name>A0AAD5N7Z1_PARTN</name>
<keyword evidence="3" id="KW-1185">Reference proteome</keyword>
<organism evidence="2 3">
    <name type="scientific">Parelaphostrongylus tenuis</name>
    <name type="common">Meningeal worm</name>
    <dbReference type="NCBI Taxonomy" id="148309"/>
    <lineage>
        <taxon>Eukaryota</taxon>
        <taxon>Metazoa</taxon>
        <taxon>Ecdysozoa</taxon>
        <taxon>Nematoda</taxon>
        <taxon>Chromadorea</taxon>
        <taxon>Rhabditida</taxon>
        <taxon>Rhabditina</taxon>
        <taxon>Rhabditomorpha</taxon>
        <taxon>Strongyloidea</taxon>
        <taxon>Metastrongylidae</taxon>
        <taxon>Parelaphostrongylus</taxon>
    </lineage>
</organism>
<gene>
    <name evidence="2" type="ORF">KIN20_022411</name>
</gene>
<comment type="caution">
    <text evidence="2">The sequence shown here is derived from an EMBL/GenBank/DDBJ whole genome shotgun (WGS) entry which is preliminary data.</text>
</comment>
<evidence type="ECO:0000313" key="2">
    <source>
        <dbReference type="EMBL" id="KAJ1362746.1"/>
    </source>
</evidence>
<dbReference type="EMBL" id="JAHQIW010004523">
    <property type="protein sequence ID" value="KAJ1362746.1"/>
    <property type="molecule type" value="Genomic_DNA"/>
</dbReference>
<protein>
    <submittedName>
        <fullName evidence="2">Uncharacterized protein</fullName>
    </submittedName>
</protein>
<sequence length="306" mass="34274">MMGPQLSTSVETAINDQNVMTAVVKWRAAFREIYGRTPTKNDYIMAPSHVKEEYFGGSVSNASLAVNNTKRKATVCLKRPHLEEEKSPVKRSSKVRRLCENSEIIETRTNFGNGSFTSPMPFAVSPVKFDKTSNLTTSSNDCAPEKMQSISSPRKSPKPTELPVFASLFDTPEKGQPAVWGEISPQKAIASIPTSAGSPLRSPRKPLLHREILVKNAECLLLPTPKNYRTSRKDTAAAFYTEKVRIVKRALKKCTPRSGVYSKKLEGNFVKINLKKKKFSRGKVSAEQKRKVRRRQKWKRTESKGG</sequence>
<proteinExistence type="predicted"/>
<dbReference type="Proteomes" id="UP001196413">
    <property type="component" value="Unassembled WGS sequence"/>
</dbReference>
<evidence type="ECO:0000313" key="3">
    <source>
        <dbReference type="Proteomes" id="UP001196413"/>
    </source>
</evidence>
<evidence type="ECO:0000256" key="1">
    <source>
        <dbReference type="SAM" id="MobiDB-lite"/>
    </source>
</evidence>
<accession>A0AAD5N7Z1</accession>
<reference evidence="2" key="1">
    <citation type="submission" date="2021-06" db="EMBL/GenBank/DDBJ databases">
        <title>Parelaphostrongylus tenuis whole genome reference sequence.</title>
        <authorList>
            <person name="Garwood T.J."/>
            <person name="Larsen P.A."/>
            <person name="Fountain-Jones N.M."/>
            <person name="Garbe J.R."/>
            <person name="Macchietto M.G."/>
            <person name="Kania S.A."/>
            <person name="Gerhold R.W."/>
            <person name="Richards J.E."/>
            <person name="Wolf T.M."/>
        </authorList>
    </citation>
    <scope>NUCLEOTIDE SEQUENCE</scope>
    <source>
        <strain evidence="2">MNPRO001-30</strain>
        <tissue evidence="2">Meninges</tissue>
    </source>
</reference>